<comment type="caution">
    <text evidence="1">The sequence shown here is derived from an EMBL/GenBank/DDBJ whole genome shotgun (WGS) entry which is preliminary data.</text>
</comment>
<name>A0ACC0G0J8_9ERIC</name>
<organism evidence="1 2">
    <name type="scientific">Camellia lanceoleosa</name>
    <dbReference type="NCBI Taxonomy" id="1840588"/>
    <lineage>
        <taxon>Eukaryota</taxon>
        <taxon>Viridiplantae</taxon>
        <taxon>Streptophyta</taxon>
        <taxon>Embryophyta</taxon>
        <taxon>Tracheophyta</taxon>
        <taxon>Spermatophyta</taxon>
        <taxon>Magnoliopsida</taxon>
        <taxon>eudicotyledons</taxon>
        <taxon>Gunneridae</taxon>
        <taxon>Pentapetalae</taxon>
        <taxon>asterids</taxon>
        <taxon>Ericales</taxon>
        <taxon>Theaceae</taxon>
        <taxon>Camellia</taxon>
    </lineage>
</organism>
<proteinExistence type="predicted"/>
<evidence type="ECO:0000313" key="2">
    <source>
        <dbReference type="Proteomes" id="UP001060215"/>
    </source>
</evidence>
<protein>
    <submittedName>
        <fullName evidence="1">Receptor-like protein EIX2</fullName>
    </submittedName>
</protein>
<dbReference type="EMBL" id="CM045769">
    <property type="protein sequence ID" value="KAI7994571.1"/>
    <property type="molecule type" value="Genomic_DNA"/>
</dbReference>
<keyword evidence="2" id="KW-1185">Reference proteome</keyword>
<gene>
    <name evidence="1" type="ORF">LOK49_LG11G00593</name>
</gene>
<accession>A0ACC0G0J8</accession>
<evidence type="ECO:0000313" key="1">
    <source>
        <dbReference type="EMBL" id="KAI7994571.1"/>
    </source>
</evidence>
<sequence>MGTTSSALLMLFAFLFIKRIEFCSSNTNSNMSCIASEQEALIEFRGKLKDDANRLSTWVGKDCCLWKGVSCSRKTGHVMKLDLRNPIPFDSYKGDFIQHSANFNKNRLRRDKSFFTHFKSFELHRLEHEQFFRYAISRMLRLPNKLEIP</sequence>
<dbReference type="Proteomes" id="UP001060215">
    <property type="component" value="Chromosome 12"/>
</dbReference>
<reference evidence="1 2" key="1">
    <citation type="journal article" date="2022" name="Plant J.">
        <title>Chromosome-level genome of Camellia lanceoleosa provides a valuable resource for understanding genome evolution and self-incompatibility.</title>
        <authorList>
            <person name="Gong W."/>
            <person name="Xiao S."/>
            <person name="Wang L."/>
            <person name="Liao Z."/>
            <person name="Chang Y."/>
            <person name="Mo W."/>
            <person name="Hu G."/>
            <person name="Li W."/>
            <person name="Zhao G."/>
            <person name="Zhu H."/>
            <person name="Hu X."/>
            <person name="Ji K."/>
            <person name="Xiang X."/>
            <person name="Song Q."/>
            <person name="Yuan D."/>
            <person name="Jin S."/>
            <person name="Zhang L."/>
        </authorList>
    </citation>
    <scope>NUCLEOTIDE SEQUENCE [LARGE SCALE GENOMIC DNA]</scope>
    <source>
        <strain evidence="1">SQ_2022a</strain>
    </source>
</reference>